<evidence type="ECO:0000313" key="3">
    <source>
        <dbReference type="Proteomes" id="UP001589798"/>
    </source>
</evidence>
<proteinExistence type="predicted"/>
<dbReference type="InterPro" id="IPR000120">
    <property type="entry name" value="Amidase"/>
</dbReference>
<reference evidence="2 3" key="1">
    <citation type="submission" date="2024-09" db="EMBL/GenBank/DDBJ databases">
        <authorList>
            <person name="Sun Q."/>
            <person name="Mori K."/>
        </authorList>
    </citation>
    <scope>NUCLEOTIDE SEQUENCE [LARGE SCALE GENOMIC DNA]</scope>
    <source>
        <strain evidence="2 3">CCM 7706</strain>
    </source>
</reference>
<dbReference type="EMBL" id="JBHLWK010000010">
    <property type="protein sequence ID" value="MFC0204047.1"/>
    <property type="molecule type" value="Genomic_DNA"/>
</dbReference>
<comment type="caution">
    <text evidence="2">The sequence shown here is derived from an EMBL/GenBank/DDBJ whole genome shotgun (WGS) entry which is preliminary data.</text>
</comment>
<dbReference type="Proteomes" id="UP001589798">
    <property type="component" value="Unassembled WGS sequence"/>
</dbReference>
<dbReference type="PANTHER" id="PTHR11895">
    <property type="entry name" value="TRANSAMIDASE"/>
    <property type="match status" value="1"/>
</dbReference>
<accession>A0ABV6CTJ6</accession>
<sequence length="459" mass="47010">MMGVREWAAAVREGRVSARALVEEALCALVQADRTLVAVTRVLHDRARVEAEAVDALVAAGRDPGPLAGVPYGVKDLFDLAGLPTTAGSALRAGAAPAVRDAEAVARLKAAGAVVVATLNMDEFAYGFATINATYGTTRNPHDPTRLAGGSSGGSAAVVAAGLLPFALGSDTNGSIRVPASLTGTYGLKPSHGDLPMDGVFPFAESFDDIGPFTRSVEDMALVWQVLAGREALSSLPAFRVGRLGGRFRENAEPEQIAAIDALAPEAPLVELPEIARARSAAFLVTAFEGGALHRAALTTDALAFDPQVRDRLLAGALLPEGLYAEAQAFRAEYRAHIEALLADYDVLLAPATPTVAPAIADPRIVIDGALSPARADLGIHTQPISFTGLPALAVPLRRPGRLPLGLQLVGAPGREADLFAFGARLEAAGVTGFTAPEASAAAGDGCAAPYAAAAAGQG</sequence>
<keyword evidence="3" id="KW-1185">Reference proteome</keyword>
<dbReference type="SUPFAM" id="SSF75304">
    <property type="entry name" value="Amidase signature (AS) enzymes"/>
    <property type="match status" value="1"/>
</dbReference>
<dbReference type="PANTHER" id="PTHR11895:SF172">
    <property type="entry name" value="GLUTAMYL-TRNA(GLN) AMIDOTRANSFERASE"/>
    <property type="match status" value="1"/>
</dbReference>
<dbReference type="Gene3D" id="3.90.1300.10">
    <property type="entry name" value="Amidase signature (AS) domain"/>
    <property type="match status" value="1"/>
</dbReference>
<gene>
    <name evidence="2" type="ORF">ACFFJC_07145</name>
</gene>
<dbReference type="InterPro" id="IPR014087">
    <property type="entry name" value="Carboxybiuret_hydro_AtzE"/>
</dbReference>
<feature type="domain" description="Amidase" evidence="1">
    <location>
        <begin position="21"/>
        <end position="419"/>
    </location>
</feature>
<dbReference type="InterPro" id="IPR036928">
    <property type="entry name" value="AS_sf"/>
</dbReference>
<dbReference type="InterPro" id="IPR023631">
    <property type="entry name" value="Amidase_dom"/>
</dbReference>
<evidence type="ECO:0000313" key="2">
    <source>
        <dbReference type="EMBL" id="MFC0204047.1"/>
    </source>
</evidence>
<dbReference type="Pfam" id="PF01425">
    <property type="entry name" value="Amidase"/>
    <property type="match status" value="1"/>
</dbReference>
<dbReference type="RefSeq" id="WP_379486813.1">
    <property type="nucleotide sequence ID" value="NZ_JBHLWK010000010.1"/>
</dbReference>
<dbReference type="NCBIfam" id="TIGR02715">
    <property type="entry name" value="amido_AtzE"/>
    <property type="match status" value="1"/>
</dbReference>
<protein>
    <submittedName>
        <fullName evidence="2">AtzE family amidohydrolase</fullName>
    </submittedName>
</protein>
<organism evidence="2 3">
    <name type="scientific">Novosphingobium soli</name>
    <dbReference type="NCBI Taxonomy" id="574956"/>
    <lineage>
        <taxon>Bacteria</taxon>
        <taxon>Pseudomonadati</taxon>
        <taxon>Pseudomonadota</taxon>
        <taxon>Alphaproteobacteria</taxon>
        <taxon>Sphingomonadales</taxon>
        <taxon>Sphingomonadaceae</taxon>
        <taxon>Novosphingobium</taxon>
    </lineage>
</organism>
<evidence type="ECO:0000259" key="1">
    <source>
        <dbReference type="Pfam" id="PF01425"/>
    </source>
</evidence>
<name>A0ABV6CTJ6_9SPHN</name>
<dbReference type="NCBIfam" id="NF006631">
    <property type="entry name" value="PRK09201.1"/>
    <property type="match status" value="1"/>
</dbReference>